<dbReference type="EC" id="1.3.1.12" evidence="3"/>
<dbReference type="PROSITE" id="PS51671">
    <property type="entry name" value="ACT"/>
    <property type="match status" value="1"/>
</dbReference>
<dbReference type="GO" id="GO:0004665">
    <property type="term" value="F:prephenate dehydrogenase (NADP+) activity"/>
    <property type="evidence" value="ECO:0007669"/>
    <property type="project" value="InterPro"/>
</dbReference>
<evidence type="ECO:0000256" key="8">
    <source>
        <dbReference type="ARBA" id="ARBA00023027"/>
    </source>
</evidence>
<evidence type="ECO:0000256" key="5">
    <source>
        <dbReference type="ARBA" id="ARBA00022498"/>
    </source>
</evidence>
<proteinExistence type="inferred from homology"/>
<evidence type="ECO:0000256" key="9">
    <source>
        <dbReference type="ARBA" id="ARBA00023141"/>
    </source>
</evidence>
<evidence type="ECO:0000256" key="4">
    <source>
        <dbReference type="ARBA" id="ARBA00016891"/>
    </source>
</evidence>
<dbReference type="OrthoDB" id="9802008at2"/>
<dbReference type="InterPro" id="IPR045865">
    <property type="entry name" value="ACT-like_dom_sf"/>
</dbReference>
<evidence type="ECO:0000259" key="12">
    <source>
        <dbReference type="PROSITE" id="PS51671"/>
    </source>
</evidence>
<dbReference type="Gene3D" id="3.40.50.720">
    <property type="entry name" value="NAD(P)-binding Rossmann-like Domain"/>
    <property type="match status" value="1"/>
</dbReference>
<evidence type="ECO:0000256" key="10">
    <source>
        <dbReference type="ARBA" id="ARBA00049260"/>
    </source>
</evidence>
<dbReference type="FunFam" id="3.40.50.720:FF:000208">
    <property type="entry name" value="Prephenate dehydrogenase"/>
    <property type="match status" value="1"/>
</dbReference>
<dbReference type="PANTHER" id="PTHR21363">
    <property type="entry name" value="PREPHENATE DEHYDROGENASE"/>
    <property type="match status" value="1"/>
</dbReference>
<dbReference type="InterPro" id="IPR036291">
    <property type="entry name" value="NAD(P)-bd_dom_sf"/>
</dbReference>
<sequence length="365" mass="40569">METVVIAGLGLIGGSLARNIQTHKEVHLIGVDQRETTLEYALKHKIIDEASSSFQEAAHRADIIILAAPVSKSVELLQELDNMKLEKDVLVTDVSSVKGPIFEQAASLQSDKVFFVGGHPMAGSHKHGIEASKAHLFENAIYVLTPVQRAKESDIKRVENLLDGTKSTFITLSAEEHDEMTGVVSHFPHLIASALVQQAKKWEAKHSFLPKLAAGGFRDITRIASSNPGMWQDIFFQNKEKMGMLLDDWIEEMQAFRKLLAEDQGQQIHTYLEEAKQYRDGLEPRKKGAIPGYYDLYVDITDRPGALQKVLTNVADAGLSIVNIQILELREGLTGVLRLSFSDQKIQLKAKGVLEVFGYEVKIED</sequence>
<dbReference type="Pfam" id="PF20463">
    <property type="entry name" value="PDH_C"/>
    <property type="match status" value="1"/>
</dbReference>
<organism evidence="13 14">
    <name type="scientific">Terribacillus saccharophilus</name>
    <dbReference type="NCBI Taxonomy" id="361277"/>
    <lineage>
        <taxon>Bacteria</taxon>
        <taxon>Bacillati</taxon>
        <taxon>Bacillota</taxon>
        <taxon>Bacilli</taxon>
        <taxon>Bacillales</taxon>
        <taxon>Bacillaceae</taxon>
        <taxon>Terribacillus</taxon>
    </lineage>
</organism>
<keyword evidence="6" id="KW-0028">Amino-acid biosynthesis</keyword>
<dbReference type="InterPro" id="IPR046825">
    <property type="entry name" value="PDH_C"/>
</dbReference>
<dbReference type="GeneID" id="34220875"/>
<dbReference type="HOGENOM" id="CLU_055968_2_1_9"/>
<dbReference type="EMBL" id="CP008876">
    <property type="protein sequence ID" value="AIF66647.1"/>
    <property type="molecule type" value="Genomic_DNA"/>
</dbReference>
<evidence type="ECO:0000313" key="13">
    <source>
        <dbReference type="EMBL" id="AIF66647.1"/>
    </source>
</evidence>
<keyword evidence="9" id="KW-0057">Aromatic amino acid biosynthesis</keyword>
<dbReference type="UniPathway" id="UPA00122">
    <property type="reaction ID" value="UER00961"/>
</dbReference>
<dbReference type="GO" id="GO:0008977">
    <property type="term" value="F:prephenate dehydrogenase (NAD+) activity"/>
    <property type="evidence" value="ECO:0007669"/>
    <property type="project" value="UniProtKB-EC"/>
</dbReference>
<evidence type="ECO:0000256" key="7">
    <source>
        <dbReference type="ARBA" id="ARBA00023002"/>
    </source>
</evidence>
<accession>A0A075LL49</accession>
<dbReference type="RefSeq" id="WP_038560887.1">
    <property type="nucleotide sequence ID" value="NZ_CP008876.1"/>
</dbReference>
<feature type="domain" description="ACT" evidence="12">
    <location>
        <begin position="295"/>
        <end position="365"/>
    </location>
</feature>
<dbReference type="FunFam" id="1.10.3660.10:FF:000003">
    <property type="entry name" value="Prephenate dehydrogenase"/>
    <property type="match status" value="1"/>
</dbReference>
<dbReference type="Gene3D" id="1.10.3660.10">
    <property type="entry name" value="6-phosphogluconate dehydrogenase C-terminal like domain"/>
    <property type="match status" value="1"/>
</dbReference>
<dbReference type="PROSITE" id="PS51176">
    <property type="entry name" value="PDH_ADH"/>
    <property type="match status" value="1"/>
</dbReference>
<keyword evidence="8" id="KW-0520">NAD</keyword>
<dbReference type="Pfam" id="PF02153">
    <property type="entry name" value="PDH_N"/>
    <property type="match status" value="1"/>
</dbReference>
<name>A0A075LL49_9BACI</name>
<dbReference type="KEGG" id="tap:GZ22_08370"/>
<keyword evidence="7" id="KW-0560">Oxidoreductase</keyword>
<reference evidence="13 14" key="1">
    <citation type="submission" date="2014-07" db="EMBL/GenBank/DDBJ databases">
        <title>Complete genome sequence of a moderately halophilic bacterium Terribacillus aidingensis MP602, isolated from Cryptomeria fortunei in Tianmu mountain in China.</title>
        <authorList>
            <person name="Wang Y."/>
            <person name="Lu P."/>
            <person name="Zhang L."/>
        </authorList>
    </citation>
    <scope>NUCLEOTIDE SEQUENCE [LARGE SCALE GENOMIC DNA]</scope>
    <source>
        <strain evidence="13 14">MP602</strain>
    </source>
</reference>
<dbReference type="GO" id="GO:0006571">
    <property type="term" value="P:tyrosine biosynthetic process"/>
    <property type="evidence" value="ECO:0007669"/>
    <property type="project" value="UniProtKB-UniPathway"/>
</dbReference>
<dbReference type="CDD" id="cd04909">
    <property type="entry name" value="ACT_PDH-BS"/>
    <property type="match status" value="1"/>
</dbReference>
<dbReference type="SUPFAM" id="SSF55021">
    <property type="entry name" value="ACT-like"/>
    <property type="match status" value="1"/>
</dbReference>
<evidence type="ECO:0000313" key="14">
    <source>
        <dbReference type="Proteomes" id="UP000027980"/>
    </source>
</evidence>
<comment type="similarity">
    <text evidence="2">Belongs to the prephenate/arogenate dehydrogenase family.</text>
</comment>
<dbReference type="PANTHER" id="PTHR21363:SF0">
    <property type="entry name" value="PREPHENATE DEHYDROGENASE [NADP(+)]"/>
    <property type="match status" value="1"/>
</dbReference>
<dbReference type="InterPro" id="IPR008927">
    <property type="entry name" value="6-PGluconate_DH-like_C_sf"/>
</dbReference>
<protein>
    <recommendedName>
        <fullName evidence="4">Prephenate dehydrogenase</fullName>
        <ecNumber evidence="3">1.3.1.12</ecNumber>
    </recommendedName>
</protein>
<evidence type="ECO:0000259" key="11">
    <source>
        <dbReference type="PROSITE" id="PS51176"/>
    </source>
</evidence>
<evidence type="ECO:0000256" key="6">
    <source>
        <dbReference type="ARBA" id="ARBA00022605"/>
    </source>
</evidence>
<dbReference type="GO" id="GO:0070403">
    <property type="term" value="F:NAD+ binding"/>
    <property type="evidence" value="ECO:0007669"/>
    <property type="project" value="InterPro"/>
</dbReference>
<evidence type="ECO:0000256" key="2">
    <source>
        <dbReference type="ARBA" id="ARBA00007964"/>
    </source>
</evidence>
<dbReference type="AlphaFoldDB" id="A0A075LL49"/>
<evidence type="ECO:0000256" key="3">
    <source>
        <dbReference type="ARBA" id="ARBA00012068"/>
    </source>
</evidence>
<comment type="pathway">
    <text evidence="1">Amino-acid biosynthesis; L-tyrosine biosynthesis; (4-hydroxyphenyl)pyruvate from prephenate (NAD(+) route): step 1/1.</text>
</comment>
<keyword evidence="5" id="KW-0827">Tyrosine biosynthesis</keyword>
<evidence type="ECO:0000256" key="1">
    <source>
        <dbReference type="ARBA" id="ARBA00005067"/>
    </source>
</evidence>
<dbReference type="Proteomes" id="UP000027980">
    <property type="component" value="Chromosome"/>
</dbReference>
<gene>
    <name evidence="13" type="ORF">GZ22_08370</name>
</gene>
<dbReference type="SUPFAM" id="SSF48179">
    <property type="entry name" value="6-phosphogluconate dehydrogenase C-terminal domain-like"/>
    <property type="match status" value="1"/>
</dbReference>
<feature type="domain" description="Prephenate/arogenate dehydrogenase" evidence="11">
    <location>
        <begin position="1"/>
        <end position="290"/>
    </location>
</feature>
<dbReference type="InterPro" id="IPR003099">
    <property type="entry name" value="Prephen_DH"/>
</dbReference>
<dbReference type="NCBIfam" id="NF005107">
    <property type="entry name" value="PRK06545.1-5"/>
    <property type="match status" value="1"/>
</dbReference>
<dbReference type="SUPFAM" id="SSF51735">
    <property type="entry name" value="NAD(P)-binding Rossmann-fold domains"/>
    <property type="match status" value="1"/>
</dbReference>
<dbReference type="InterPro" id="IPR002912">
    <property type="entry name" value="ACT_dom"/>
</dbReference>
<comment type="catalytic activity">
    <reaction evidence="10">
        <text>prephenate + NAD(+) = 3-(4-hydroxyphenyl)pyruvate + CO2 + NADH</text>
        <dbReference type="Rhea" id="RHEA:13869"/>
        <dbReference type="ChEBI" id="CHEBI:16526"/>
        <dbReference type="ChEBI" id="CHEBI:29934"/>
        <dbReference type="ChEBI" id="CHEBI:36242"/>
        <dbReference type="ChEBI" id="CHEBI:57540"/>
        <dbReference type="ChEBI" id="CHEBI:57945"/>
        <dbReference type="EC" id="1.3.1.12"/>
    </reaction>
</comment>
<dbReference type="InterPro" id="IPR050812">
    <property type="entry name" value="Preph/Arog_dehydrog"/>
</dbReference>
<dbReference type="InterPro" id="IPR046826">
    <property type="entry name" value="PDH_N"/>
</dbReference>